<dbReference type="Pfam" id="PF00126">
    <property type="entry name" value="HTH_1"/>
    <property type="match status" value="1"/>
</dbReference>
<comment type="similarity">
    <text evidence="1">Belongs to the LysR transcriptional regulatory family.</text>
</comment>
<dbReference type="PROSITE" id="PS50931">
    <property type="entry name" value="HTH_LYSR"/>
    <property type="match status" value="1"/>
</dbReference>
<dbReference type="CDD" id="cd05466">
    <property type="entry name" value="PBP2_LTTR_substrate"/>
    <property type="match status" value="1"/>
</dbReference>
<dbReference type="PANTHER" id="PTHR30419">
    <property type="entry name" value="HTH-TYPE TRANSCRIPTIONAL REGULATOR YBHD"/>
    <property type="match status" value="1"/>
</dbReference>
<dbReference type="InterPro" id="IPR036388">
    <property type="entry name" value="WH-like_DNA-bd_sf"/>
</dbReference>
<keyword evidence="7" id="KW-1185">Reference proteome</keyword>
<evidence type="ECO:0000256" key="2">
    <source>
        <dbReference type="ARBA" id="ARBA00023015"/>
    </source>
</evidence>
<keyword evidence="3" id="KW-0238">DNA-binding</keyword>
<dbReference type="InterPro" id="IPR000847">
    <property type="entry name" value="LysR_HTH_N"/>
</dbReference>
<evidence type="ECO:0000256" key="4">
    <source>
        <dbReference type="ARBA" id="ARBA00023163"/>
    </source>
</evidence>
<dbReference type="Pfam" id="PF03466">
    <property type="entry name" value="LysR_substrate"/>
    <property type="match status" value="1"/>
</dbReference>
<dbReference type="InterPro" id="IPR050950">
    <property type="entry name" value="HTH-type_LysR_regulators"/>
</dbReference>
<dbReference type="RefSeq" id="WP_103220320.1">
    <property type="nucleotide sequence ID" value="NZ_PPCN01000001.1"/>
</dbReference>
<dbReference type="FunFam" id="1.10.10.10:FF:000001">
    <property type="entry name" value="LysR family transcriptional regulator"/>
    <property type="match status" value="1"/>
</dbReference>
<evidence type="ECO:0000259" key="5">
    <source>
        <dbReference type="PROSITE" id="PS50931"/>
    </source>
</evidence>
<evidence type="ECO:0000256" key="1">
    <source>
        <dbReference type="ARBA" id="ARBA00009437"/>
    </source>
</evidence>
<comment type="caution">
    <text evidence="6">The sequence shown here is derived from an EMBL/GenBank/DDBJ whole genome shotgun (WGS) entry which is preliminary data.</text>
</comment>
<dbReference type="Gene3D" id="1.10.10.10">
    <property type="entry name" value="Winged helix-like DNA-binding domain superfamily/Winged helix DNA-binding domain"/>
    <property type="match status" value="1"/>
</dbReference>
<protein>
    <submittedName>
        <fullName evidence="6">LysR family cyn operon transcriptional activator/LysR family nitrogen assimilation transcriptional regulator</fullName>
    </submittedName>
</protein>
<dbReference type="GO" id="GO:0003700">
    <property type="term" value="F:DNA-binding transcription factor activity"/>
    <property type="evidence" value="ECO:0007669"/>
    <property type="project" value="InterPro"/>
</dbReference>
<dbReference type="PRINTS" id="PR00039">
    <property type="entry name" value="HTHLYSR"/>
</dbReference>
<dbReference type="Proteomes" id="UP000236959">
    <property type="component" value="Unassembled WGS sequence"/>
</dbReference>
<name>A0A2S3V0Y1_9HYPH</name>
<dbReference type="SUPFAM" id="SSF46785">
    <property type="entry name" value="Winged helix' DNA-binding domain"/>
    <property type="match status" value="1"/>
</dbReference>
<dbReference type="OrthoDB" id="9815174at2"/>
<proteinExistence type="inferred from homology"/>
<sequence>MLELRELRNFLVVVERLNISSAAIAVNLSQPALSRQIQALERKLGVDLFDRVGKRLVLTTQGADLAAQAAELIERAQDMMQHTGRTEHEHSGTLRIGASPQTITWLLSPAMALFRTSYPKVSMIVSEGHNDALIEMVEHGAVHMVIANLGISNILVGHPLFSARLLAVLPPDHPGRKKKSITMDAIANEPMMVMKRGFLTRHLFEQVALAHGVRPRILLESDSTQTLAALAQDGHGVAIVSSSARDLTAIRNAVPIVSDTCQTSAEVSALWNPNRYRPMNITNFLAVLKEVAAGHQGAG</sequence>
<evidence type="ECO:0000256" key="3">
    <source>
        <dbReference type="ARBA" id="ARBA00023125"/>
    </source>
</evidence>
<keyword evidence="2" id="KW-0805">Transcription regulation</keyword>
<reference evidence="6 7" key="1">
    <citation type="submission" date="2018-01" db="EMBL/GenBank/DDBJ databases">
        <title>Genomic Encyclopedia of Archaeal and Bacterial Type Strains, Phase II (KMG-II): from individual species to whole genera.</title>
        <authorList>
            <person name="Goeker M."/>
        </authorList>
    </citation>
    <scope>NUCLEOTIDE SEQUENCE [LARGE SCALE GENOMIC DNA]</scope>
    <source>
        <strain evidence="6 7">DSM 17023</strain>
    </source>
</reference>
<dbReference type="EMBL" id="PPCN01000001">
    <property type="protein sequence ID" value="POF33631.1"/>
    <property type="molecule type" value="Genomic_DNA"/>
</dbReference>
<evidence type="ECO:0000313" key="6">
    <source>
        <dbReference type="EMBL" id="POF33631.1"/>
    </source>
</evidence>
<gene>
    <name evidence="6" type="ORF">CLV41_10179</name>
</gene>
<accession>A0A2S3V0Y1</accession>
<evidence type="ECO:0000313" key="7">
    <source>
        <dbReference type="Proteomes" id="UP000236959"/>
    </source>
</evidence>
<dbReference type="SUPFAM" id="SSF53850">
    <property type="entry name" value="Periplasmic binding protein-like II"/>
    <property type="match status" value="1"/>
</dbReference>
<dbReference type="InterPro" id="IPR005119">
    <property type="entry name" value="LysR_subst-bd"/>
</dbReference>
<dbReference type="GO" id="GO:0003677">
    <property type="term" value="F:DNA binding"/>
    <property type="evidence" value="ECO:0007669"/>
    <property type="project" value="UniProtKB-KW"/>
</dbReference>
<dbReference type="AlphaFoldDB" id="A0A2S3V0Y1"/>
<dbReference type="Gene3D" id="3.40.190.290">
    <property type="match status" value="1"/>
</dbReference>
<dbReference type="InterPro" id="IPR036390">
    <property type="entry name" value="WH_DNA-bd_sf"/>
</dbReference>
<dbReference type="GO" id="GO:0005829">
    <property type="term" value="C:cytosol"/>
    <property type="evidence" value="ECO:0007669"/>
    <property type="project" value="TreeGrafter"/>
</dbReference>
<organism evidence="6 7">
    <name type="scientific">Roseibium marinum</name>
    <dbReference type="NCBI Taxonomy" id="281252"/>
    <lineage>
        <taxon>Bacteria</taxon>
        <taxon>Pseudomonadati</taxon>
        <taxon>Pseudomonadota</taxon>
        <taxon>Alphaproteobacteria</taxon>
        <taxon>Hyphomicrobiales</taxon>
        <taxon>Stappiaceae</taxon>
        <taxon>Roseibium</taxon>
    </lineage>
</organism>
<keyword evidence="4" id="KW-0804">Transcription</keyword>
<feature type="domain" description="HTH lysR-type" evidence="5">
    <location>
        <begin position="2"/>
        <end position="59"/>
    </location>
</feature>